<dbReference type="EC" id="2.1.1.297" evidence="5"/>
<feature type="binding site" evidence="5">
    <location>
        <position position="171"/>
    </location>
    <ligand>
        <name>S-adenosyl-L-methionine</name>
        <dbReference type="ChEBI" id="CHEBI:59789"/>
    </ligand>
</feature>
<evidence type="ECO:0000256" key="3">
    <source>
        <dbReference type="ARBA" id="ARBA00022691"/>
    </source>
</evidence>
<keyword evidence="3 5" id="KW-0949">S-adenosyl-L-methionine</keyword>
<dbReference type="PANTHER" id="PTHR18895:SF74">
    <property type="entry name" value="MTRF1L RELEASE FACTOR GLUTAMINE METHYLTRANSFERASE"/>
    <property type="match status" value="1"/>
</dbReference>
<dbReference type="InterPro" id="IPR050320">
    <property type="entry name" value="N5-glutamine_MTase"/>
</dbReference>
<dbReference type="PANTHER" id="PTHR18895">
    <property type="entry name" value="HEMK METHYLTRANSFERASE"/>
    <property type="match status" value="1"/>
</dbReference>
<feature type="binding site" evidence="5">
    <location>
        <position position="144"/>
    </location>
    <ligand>
        <name>S-adenosyl-L-methionine</name>
        <dbReference type="ChEBI" id="CHEBI:59789"/>
    </ligand>
</feature>
<accession>A0A2I1XC41</accession>
<dbReference type="InterPro" id="IPR004556">
    <property type="entry name" value="HemK-like"/>
</dbReference>
<feature type="domain" description="Methyltransferase small" evidence="6">
    <location>
        <begin position="106"/>
        <end position="200"/>
    </location>
</feature>
<dbReference type="GO" id="GO:0003676">
    <property type="term" value="F:nucleic acid binding"/>
    <property type="evidence" value="ECO:0007669"/>
    <property type="project" value="InterPro"/>
</dbReference>
<comment type="function">
    <text evidence="5">Methylates the class 1 translation termination release factors RF1/PrfA and RF2/PrfB on the glutamine residue of the universally conserved GGQ motif.</text>
</comment>
<dbReference type="InterPro" id="IPR019874">
    <property type="entry name" value="RF_methyltr_PrmC"/>
</dbReference>
<evidence type="ECO:0000256" key="2">
    <source>
        <dbReference type="ARBA" id="ARBA00022679"/>
    </source>
</evidence>
<comment type="catalytic activity">
    <reaction evidence="4 5">
        <text>L-glutaminyl-[peptide chain release factor] + S-adenosyl-L-methionine = N(5)-methyl-L-glutaminyl-[peptide chain release factor] + S-adenosyl-L-homocysteine + H(+)</text>
        <dbReference type="Rhea" id="RHEA:42896"/>
        <dbReference type="Rhea" id="RHEA-COMP:10271"/>
        <dbReference type="Rhea" id="RHEA-COMP:10272"/>
        <dbReference type="ChEBI" id="CHEBI:15378"/>
        <dbReference type="ChEBI" id="CHEBI:30011"/>
        <dbReference type="ChEBI" id="CHEBI:57856"/>
        <dbReference type="ChEBI" id="CHEBI:59789"/>
        <dbReference type="ChEBI" id="CHEBI:61891"/>
        <dbReference type="EC" id="2.1.1.297"/>
    </reaction>
</comment>
<evidence type="ECO:0000256" key="5">
    <source>
        <dbReference type="HAMAP-Rule" id="MF_02126"/>
    </source>
</evidence>
<evidence type="ECO:0000259" key="7">
    <source>
        <dbReference type="Pfam" id="PF17827"/>
    </source>
</evidence>
<dbReference type="NCBIfam" id="TIGR00536">
    <property type="entry name" value="hemK_fam"/>
    <property type="match status" value="1"/>
</dbReference>
<dbReference type="InterPro" id="IPR002052">
    <property type="entry name" value="DNA_methylase_N6_adenine_CS"/>
</dbReference>
<proteinExistence type="inferred from homology"/>
<dbReference type="NCBIfam" id="TIGR03534">
    <property type="entry name" value="RF_mod_PrmC"/>
    <property type="match status" value="1"/>
</dbReference>
<keyword evidence="1 5" id="KW-0489">Methyltransferase</keyword>
<dbReference type="Gene3D" id="3.40.50.150">
    <property type="entry name" value="Vaccinia Virus protein VP39"/>
    <property type="match status" value="1"/>
</dbReference>
<evidence type="ECO:0000259" key="6">
    <source>
        <dbReference type="Pfam" id="PF05175"/>
    </source>
</evidence>
<dbReference type="Pfam" id="PF05175">
    <property type="entry name" value="MTS"/>
    <property type="match status" value="1"/>
</dbReference>
<dbReference type="FunFam" id="3.40.50.150:FF:000053">
    <property type="entry name" value="Release factor glutamine methyltransferase"/>
    <property type="match status" value="1"/>
</dbReference>
<dbReference type="EMBL" id="PKJO01000006">
    <property type="protein sequence ID" value="PLA40194.1"/>
    <property type="molecule type" value="Genomic_DNA"/>
</dbReference>
<sequence>MDDEMEMNEKRVMTLDDWIRQSPLPRIEARMLLQKAGGYSRVQLITQGAEAIPADVFVRLESLVERRLNGEPMAYIMGGREFYGRWFEVCPDVLIPRPETEHLVEAVIEHLPKNGRVWDLGTGSGAVAVTVALERKDAEVRASDISRQALVVARRNAENLGAAVEFASGSWFDTDKTSSEDKYRFDIIVSNPPYIEADDSHLNQGDLRFEPQTALTDFADGLTCIRELAQRAPEFLKEGGWLLLEHGYNQGGAVRQILSENGFTEIETRQDLAGLDRLTLGIRRHIE</sequence>
<dbReference type="GO" id="GO:0032259">
    <property type="term" value="P:methylation"/>
    <property type="evidence" value="ECO:0007669"/>
    <property type="project" value="UniProtKB-KW"/>
</dbReference>
<dbReference type="Proteomes" id="UP000234767">
    <property type="component" value="Unassembled WGS sequence"/>
</dbReference>
<dbReference type="AlphaFoldDB" id="A0A2I1XC41"/>
<feature type="binding site" evidence="5">
    <location>
        <position position="191"/>
    </location>
    <ligand>
        <name>S-adenosyl-L-methionine</name>
        <dbReference type="ChEBI" id="CHEBI:59789"/>
    </ligand>
</feature>
<dbReference type="InterPro" id="IPR040758">
    <property type="entry name" value="PrmC_N"/>
</dbReference>
<dbReference type="InterPro" id="IPR029063">
    <property type="entry name" value="SAM-dependent_MTases_sf"/>
</dbReference>
<dbReference type="PROSITE" id="PS00092">
    <property type="entry name" value="N6_MTASE"/>
    <property type="match status" value="1"/>
</dbReference>
<keyword evidence="2 5" id="KW-0808">Transferase</keyword>
<dbReference type="SUPFAM" id="SSF53335">
    <property type="entry name" value="S-adenosyl-L-methionine-dependent methyltransferases"/>
    <property type="match status" value="1"/>
</dbReference>
<reference evidence="8 9" key="1">
    <citation type="submission" date="2017-12" db="EMBL/GenBank/DDBJ databases">
        <title>Phylogenetic diversity of female urinary microbiome.</title>
        <authorList>
            <person name="Thomas-White K."/>
            <person name="Wolfe A.J."/>
        </authorList>
    </citation>
    <scope>NUCLEOTIDE SEQUENCE [LARGE SCALE GENOMIC DNA]</scope>
    <source>
        <strain evidence="8 9">UMB0321</strain>
    </source>
</reference>
<feature type="domain" description="Release factor glutamine methyltransferase N-terminal" evidence="7">
    <location>
        <begin position="22"/>
        <end position="78"/>
    </location>
</feature>
<comment type="caution">
    <text evidence="8">The sequence shown here is derived from an EMBL/GenBank/DDBJ whole genome shotgun (WGS) entry which is preliminary data.</text>
</comment>
<dbReference type="HAMAP" id="MF_02126">
    <property type="entry name" value="RF_methyltr_PrmC"/>
    <property type="match status" value="1"/>
</dbReference>
<dbReference type="GO" id="GO:0102559">
    <property type="term" value="F:peptide chain release factor N(5)-glutamine methyltransferase activity"/>
    <property type="evidence" value="ECO:0007669"/>
    <property type="project" value="UniProtKB-EC"/>
</dbReference>
<comment type="similarity">
    <text evidence="5">Belongs to the protein N5-glutamine methyltransferase family. PrmC subfamily.</text>
</comment>
<organism evidence="8 9">
    <name type="scientific">Neisseria sicca</name>
    <dbReference type="NCBI Taxonomy" id="490"/>
    <lineage>
        <taxon>Bacteria</taxon>
        <taxon>Pseudomonadati</taxon>
        <taxon>Pseudomonadota</taxon>
        <taxon>Betaproteobacteria</taxon>
        <taxon>Neisseriales</taxon>
        <taxon>Neisseriaceae</taxon>
        <taxon>Neisseria</taxon>
    </lineage>
</organism>
<feature type="binding site" evidence="5">
    <location>
        <begin position="121"/>
        <end position="125"/>
    </location>
    <ligand>
        <name>S-adenosyl-L-methionine</name>
        <dbReference type="ChEBI" id="CHEBI:59789"/>
    </ligand>
</feature>
<dbReference type="CDD" id="cd02440">
    <property type="entry name" value="AdoMet_MTases"/>
    <property type="match status" value="1"/>
</dbReference>
<dbReference type="InterPro" id="IPR007848">
    <property type="entry name" value="Small_mtfrase_dom"/>
</dbReference>
<protein>
    <recommendedName>
        <fullName evidence="5">Release factor glutamine methyltransferase</fullName>
        <shortName evidence="5">RF MTase</shortName>
        <ecNumber evidence="5">2.1.1.297</ecNumber>
    </recommendedName>
    <alternativeName>
        <fullName evidence="5">N5-glutamine methyltransferase PrmC</fullName>
    </alternativeName>
    <alternativeName>
        <fullName evidence="5">Protein-(glutamine-N5) MTase PrmC</fullName>
    </alternativeName>
    <alternativeName>
        <fullName evidence="5">Protein-glutamine N-methyltransferase PrmC</fullName>
    </alternativeName>
</protein>
<evidence type="ECO:0000313" key="8">
    <source>
        <dbReference type="EMBL" id="PLA40194.1"/>
    </source>
</evidence>
<name>A0A2I1XC41_NEISI</name>
<dbReference type="Pfam" id="PF17827">
    <property type="entry name" value="PrmC_N"/>
    <property type="match status" value="1"/>
</dbReference>
<evidence type="ECO:0000256" key="4">
    <source>
        <dbReference type="ARBA" id="ARBA00048391"/>
    </source>
</evidence>
<evidence type="ECO:0000313" key="9">
    <source>
        <dbReference type="Proteomes" id="UP000234767"/>
    </source>
</evidence>
<evidence type="ECO:0000256" key="1">
    <source>
        <dbReference type="ARBA" id="ARBA00022603"/>
    </source>
</evidence>
<gene>
    <name evidence="5 8" type="primary">prmC</name>
    <name evidence="8" type="ORF">CYK00_05730</name>
</gene>
<feature type="binding site" evidence="5">
    <location>
        <begin position="191"/>
        <end position="194"/>
    </location>
    <ligand>
        <name>substrate</name>
    </ligand>
</feature>
<dbReference type="Gene3D" id="1.10.8.10">
    <property type="entry name" value="DNA helicase RuvA subunit, C-terminal domain"/>
    <property type="match status" value="1"/>
</dbReference>